<accession>A0A6J4KE08</accession>
<dbReference type="AlphaFoldDB" id="A0A6J4KE08"/>
<protein>
    <submittedName>
        <fullName evidence="1">Uncharacterized protein</fullName>
    </submittedName>
</protein>
<proteinExistence type="predicted"/>
<evidence type="ECO:0000313" key="1">
    <source>
        <dbReference type="EMBL" id="CAA9302186.1"/>
    </source>
</evidence>
<gene>
    <name evidence="1" type="ORF">AVDCRST_MAG68-699</name>
</gene>
<reference evidence="1" key="1">
    <citation type="submission" date="2020-02" db="EMBL/GenBank/DDBJ databases">
        <authorList>
            <person name="Meier V. D."/>
        </authorList>
    </citation>
    <scope>NUCLEOTIDE SEQUENCE</scope>
    <source>
        <strain evidence="1">AVDCRST_MAG68</strain>
    </source>
</reference>
<name>A0A6J4KE08_9BACT</name>
<sequence length="69" mass="7242">MPLCLCVRGSSSFPDGWARNGRAGTPFASRRVHIGEHPHVGCRALSATLGQSAATTVPWHAGGECALDR</sequence>
<dbReference type="EMBL" id="CADCTW010000031">
    <property type="protein sequence ID" value="CAA9302186.1"/>
    <property type="molecule type" value="Genomic_DNA"/>
</dbReference>
<organism evidence="1">
    <name type="scientific">uncultured Gemmatimonadota bacterium</name>
    <dbReference type="NCBI Taxonomy" id="203437"/>
    <lineage>
        <taxon>Bacteria</taxon>
        <taxon>Pseudomonadati</taxon>
        <taxon>Gemmatimonadota</taxon>
        <taxon>environmental samples</taxon>
    </lineage>
</organism>